<sequence length="90" mass="9842">MTSFKRLRELLGNCCKRNKVHLFVPKEDPALVSGQGMETGESGGPELPAQGQPLELHSLRRFTVEPLGKMIFMWPGELGKGTSASTIFGI</sequence>
<accession>A0AA35LDE7</accession>
<name>A0AA35LDE7_9SAUR</name>
<evidence type="ECO:0000256" key="1">
    <source>
        <dbReference type="SAM" id="MobiDB-lite"/>
    </source>
</evidence>
<evidence type="ECO:0000313" key="3">
    <source>
        <dbReference type="Proteomes" id="UP001178461"/>
    </source>
</evidence>
<keyword evidence="3" id="KW-1185">Reference proteome</keyword>
<organism evidence="2 3">
    <name type="scientific">Podarcis lilfordi</name>
    <name type="common">Lilford's wall lizard</name>
    <dbReference type="NCBI Taxonomy" id="74358"/>
    <lineage>
        <taxon>Eukaryota</taxon>
        <taxon>Metazoa</taxon>
        <taxon>Chordata</taxon>
        <taxon>Craniata</taxon>
        <taxon>Vertebrata</taxon>
        <taxon>Euteleostomi</taxon>
        <taxon>Lepidosauria</taxon>
        <taxon>Squamata</taxon>
        <taxon>Bifurcata</taxon>
        <taxon>Unidentata</taxon>
        <taxon>Episquamata</taxon>
        <taxon>Laterata</taxon>
        <taxon>Lacertibaenia</taxon>
        <taxon>Lacertidae</taxon>
        <taxon>Podarcis</taxon>
    </lineage>
</organism>
<reference evidence="2" key="1">
    <citation type="submission" date="2022-12" db="EMBL/GenBank/DDBJ databases">
        <authorList>
            <person name="Alioto T."/>
            <person name="Alioto T."/>
            <person name="Gomez Garrido J."/>
        </authorList>
    </citation>
    <scope>NUCLEOTIDE SEQUENCE</scope>
</reference>
<protein>
    <submittedName>
        <fullName evidence="2">Uncharacterized protein</fullName>
    </submittedName>
</protein>
<dbReference type="Proteomes" id="UP001178461">
    <property type="component" value="Chromosome Z"/>
</dbReference>
<proteinExistence type="predicted"/>
<feature type="region of interest" description="Disordered" evidence="1">
    <location>
        <begin position="31"/>
        <end position="52"/>
    </location>
</feature>
<evidence type="ECO:0000313" key="2">
    <source>
        <dbReference type="EMBL" id="CAI5794104.1"/>
    </source>
</evidence>
<dbReference type="AlphaFoldDB" id="A0AA35LDE7"/>
<dbReference type="EMBL" id="OX395140">
    <property type="protein sequence ID" value="CAI5794104.1"/>
    <property type="molecule type" value="Genomic_DNA"/>
</dbReference>
<gene>
    <name evidence="2" type="ORF">PODLI_1B008213</name>
</gene>